<dbReference type="AlphaFoldDB" id="A0A068V6F9"/>
<dbReference type="Gramene" id="CDP15488">
    <property type="protein sequence ID" value="CDP15488"/>
    <property type="gene ID" value="GSCOC_T00015331001"/>
</dbReference>
<organism evidence="1 2">
    <name type="scientific">Coffea canephora</name>
    <name type="common">Robusta coffee</name>
    <dbReference type="NCBI Taxonomy" id="49390"/>
    <lineage>
        <taxon>Eukaryota</taxon>
        <taxon>Viridiplantae</taxon>
        <taxon>Streptophyta</taxon>
        <taxon>Embryophyta</taxon>
        <taxon>Tracheophyta</taxon>
        <taxon>Spermatophyta</taxon>
        <taxon>Magnoliopsida</taxon>
        <taxon>eudicotyledons</taxon>
        <taxon>Gunneridae</taxon>
        <taxon>Pentapetalae</taxon>
        <taxon>asterids</taxon>
        <taxon>lamiids</taxon>
        <taxon>Gentianales</taxon>
        <taxon>Rubiaceae</taxon>
        <taxon>Ixoroideae</taxon>
        <taxon>Gardenieae complex</taxon>
        <taxon>Bertiereae - Coffeeae clade</taxon>
        <taxon>Coffeeae</taxon>
        <taxon>Coffea</taxon>
    </lineage>
</organism>
<protein>
    <submittedName>
        <fullName evidence="1">Uncharacterized protein</fullName>
    </submittedName>
</protein>
<proteinExistence type="predicted"/>
<evidence type="ECO:0000313" key="1">
    <source>
        <dbReference type="EMBL" id="CDP15488.1"/>
    </source>
</evidence>
<name>A0A068V6F9_COFCA</name>
<reference evidence="2" key="1">
    <citation type="journal article" date="2014" name="Science">
        <title>The coffee genome provides insight into the convergent evolution of caffeine biosynthesis.</title>
        <authorList>
            <person name="Denoeud F."/>
            <person name="Carretero-Paulet L."/>
            <person name="Dereeper A."/>
            <person name="Droc G."/>
            <person name="Guyot R."/>
            <person name="Pietrella M."/>
            <person name="Zheng C."/>
            <person name="Alberti A."/>
            <person name="Anthony F."/>
            <person name="Aprea G."/>
            <person name="Aury J.M."/>
            <person name="Bento P."/>
            <person name="Bernard M."/>
            <person name="Bocs S."/>
            <person name="Campa C."/>
            <person name="Cenci A."/>
            <person name="Combes M.C."/>
            <person name="Crouzillat D."/>
            <person name="Da Silva C."/>
            <person name="Daddiego L."/>
            <person name="De Bellis F."/>
            <person name="Dussert S."/>
            <person name="Garsmeur O."/>
            <person name="Gayraud T."/>
            <person name="Guignon V."/>
            <person name="Jahn K."/>
            <person name="Jamilloux V."/>
            <person name="Joet T."/>
            <person name="Labadie K."/>
            <person name="Lan T."/>
            <person name="Leclercq J."/>
            <person name="Lepelley M."/>
            <person name="Leroy T."/>
            <person name="Li L.T."/>
            <person name="Librado P."/>
            <person name="Lopez L."/>
            <person name="Munoz A."/>
            <person name="Noel B."/>
            <person name="Pallavicini A."/>
            <person name="Perrotta G."/>
            <person name="Poncet V."/>
            <person name="Pot D."/>
            <person name="Priyono X."/>
            <person name="Rigoreau M."/>
            <person name="Rouard M."/>
            <person name="Rozas J."/>
            <person name="Tranchant-Dubreuil C."/>
            <person name="VanBuren R."/>
            <person name="Zhang Q."/>
            <person name="Andrade A.C."/>
            <person name="Argout X."/>
            <person name="Bertrand B."/>
            <person name="de Kochko A."/>
            <person name="Graziosi G."/>
            <person name="Henry R.J."/>
            <person name="Jayarama X."/>
            <person name="Ming R."/>
            <person name="Nagai C."/>
            <person name="Rounsley S."/>
            <person name="Sankoff D."/>
            <person name="Giuliano G."/>
            <person name="Albert V.A."/>
            <person name="Wincker P."/>
            <person name="Lashermes P."/>
        </authorList>
    </citation>
    <scope>NUCLEOTIDE SEQUENCE [LARGE SCALE GENOMIC DNA]</scope>
    <source>
        <strain evidence="2">cv. DH200-94</strain>
    </source>
</reference>
<dbReference type="InParanoid" id="A0A068V6F9"/>
<dbReference type="Proteomes" id="UP000295252">
    <property type="component" value="Chromosome IV"/>
</dbReference>
<keyword evidence="2" id="KW-1185">Reference proteome</keyword>
<evidence type="ECO:0000313" key="2">
    <source>
        <dbReference type="Proteomes" id="UP000295252"/>
    </source>
</evidence>
<sequence length="64" mass="7425">MGSGNCQIDVLFFCWLSHMKVQCHCILQSDGLRNLYILRVELHFSNLYREVLLLGCLSSLHQLD</sequence>
<dbReference type="EMBL" id="HG739184">
    <property type="protein sequence ID" value="CDP15488.1"/>
    <property type="molecule type" value="Genomic_DNA"/>
</dbReference>
<accession>A0A068V6F9</accession>
<gene>
    <name evidence="1" type="ORF">GSCOC_T00015331001</name>
</gene>